<evidence type="ECO:0000313" key="2">
    <source>
        <dbReference type="Proteomes" id="UP000076502"/>
    </source>
</evidence>
<proteinExistence type="predicted"/>
<reference evidence="1 2" key="1">
    <citation type="submission" date="2015-07" db="EMBL/GenBank/DDBJ databases">
        <title>The genome of Dufourea novaeangliae.</title>
        <authorList>
            <person name="Pan H."/>
            <person name="Kapheim K."/>
        </authorList>
    </citation>
    <scope>NUCLEOTIDE SEQUENCE [LARGE SCALE GENOMIC DNA]</scope>
    <source>
        <strain evidence="1">0120121106</strain>
        <tissue evidence="1">Whole body</tissue>
    </source>
</reference>
<accession>A0A154P6Z8</accession>
<dbReference type="Proteomes" id="UP000076502">
    <property type="component" value="Unassembled WGS sequence"/>
</dbReference>
<keyword evidence="2" id="KW-1185">Reference proteome</keyword>
<sequence length="58" mass="6395">MMLVVIIWVIRRTCNEGGPVVLFKEFTENTIFGSFAEIIGSLVGNDFGVHNLGPQTNI</sequence>
<protein>
    <submittedName>
        <fullName evidence="1">Uncharacterized protein</fullName>
    </submittedName>
</protein>
<organism evidence="1 2">
    <name type="scientific">Dufourea novaeangliae</name>
    <name type="common">Sweat bee</name>
    <dbReference type="NCBI Taxonomy" id="178035"/>
    <lineage>
        <taxon>Eukaryota</taxon>
        <taxon>Metazoa</taxon>
        <taxon>Ecdysozoa</taxon>
        <taxon>Arthropoda</taxon>
        <taxon>Hexapoda</taxon>
        <taxon>Insecta</taxon>
        <taxon>Pterygota</taxon>
        <taxon>Neoptera</taxon>
        <taxon>Endopterygota</taxon>
        <taxon>Hymenoptera</taxon>
        <taxon>Apocrita</taxon>
        <taxon>Aculeata</taxon>
        <taxon>Apoidea</taxon>
        <taxon>Anthophila</taxon>
        <taxon>Halictidae</taxon>
        <taxon>Rophitinae</taxon>
        <taxon>Dufourea</taxon>
    </lineage>
</organism>
<gene>
    <name evidence="1" type="ORF">WN55_08134</name>
</gene>
<dbReference type="EMBL" id="KQ434819">
    <property type="protein sequence ID" value="KZC06900.1"/>
    <property type="molecule type" value="Genomic_DNA"/>
</dbReference>
<dbReference type="AlphaFoldDB" id="A0A154P6Z8"/>
<evidence type="ECO:0000313" key="1">
    <source>
        <dbReference type="EMBL" id="KZC06900.1"/>
    </source>
</evidence>
<name>A0A154P6Z8_DUFNO</name>